<evidence type="ECO:0000313" key="1">
    <source>
        <dbReference type="EMBL" id="CAG8497628.1"/>
    </source>
</evidence>
<sequence>KPEQITDITAELEETNCENSLNDTDDKLFEEYIDLELNTLNGTSEESGIIYQEFELPADKEILLENIQEFINDLTQLLKPVGIL</sequence>
<reference evidence="1" key="1">
    <citation type="submission" date="2021-06" db="EMBL/GenBank/DDBJ databases">
        <authorList>
            <person name="Kallberg Y."/>
            <person name="Tangrot J."/>
            <person name="Rosling A."/>
        </authorList>
    </citation>
    <scope>NUCLEOTIDE SEQUENCE</scope>
    <source>
        <strain evidence="1">AU212A</strain>
    </source>
</reference>
<name>A0ACA9KYB0_9GLOM</name>
<gene>
    <name evidence="1" type="ORF">SCALOS_LOCUS3098</name>
</gene>
<feature type="non-terminal residue" evidence="1">
    <location>
        <position position="1"/>
    </location>
</feature>
<proteinExistence type="predicted"/>
<dbReference type="EMBL" id="CAJVPM010003175">
    <property type="protein sequence ID" value="CAG8497628.1"/>
    <property type="molecule type" value="Genomic_DNA"/>
</dbReference>
<accession>A0ACA9KYB0</accession>
<dbReference type="Proteomes" id="UP000789860">
    <property type="component" value="Unassembled WGS sequence"/>
</dbReference>
<organism evidence="1 2">
    <name type="scientific">Scutellospora calospora</name>
    <dbReference type="NCBI Taxonomy" id="85575"/>
    <lineage>
        <taxon>Eukaryota</taxon>
        <taxon>Fungi</taxon>
        <taxon>Fungi incertae sedis</taxon>
        <taxon>Mucoromycota</taxon>
        <taxon>Glomeromycotina</taxon>
        <taxon>Glomeromycetes</taxon>
        <taxon>Diversisporales</taxon>
        <taxon>Gigasporaceae</taxon>
        <taxon>Scutellospora</taxon>
    </lineage>
</organism>
<protein>
    <submittedName>
        <fullName evidence="1">10689_t:CDS:1</fullName>
    </submittedName>
</protein>
<evidence type="ECO:0000313" key="2">
    <source>
        <dbReference type="Proteomes" id="UP000789860"/>
    </source>
</evidence>
<comment type="caution">
    <text evidence="1">The sequence shown here is derived from an EMBL/GenBank/DDBJ whole genome shotgun (WGS) entry which is preliminary data.</text>
</comment>
<keyword evidence="2" id="KW-1185">Reference proteome</keyword>